<dbReference type="InterPro" id="IPR001810">
    <property type="entry name" value="F-box_dom"/>
</dbReference>
<keyword evidence="3" id="KW-1185">Reference proteome</keyword>
<dbReference type="Gramene" id="arahy.Tifrunner.gnm2.ann2.Ah10g038500.1">
    <property type="protein sequence ID" value="arahy.Tifrunner.gnm2.ann2.Ah10g038500.1-CDS"/>
    <property type="gene ID" value="arahy.Tifrunner.gnm2.ann2.Ah10g038500"/>
</dbReference>
<dbReference type="SUPFAM" id="SSF81383">
    <property type="entry name" value="F-box domain"/>
    <property type="match status" value="1"/>
</dbReference>
<organism evidence="2 3">
    <name type="scientific">Arachis hypogaea</name>
    <name type="common">Peanut</name>
    <dbReference type="NCBI Taxonomy" id="3818"/>
    <lineage>
        <taxon>Eukaryota</taxon>
        <taxon>Viridiplantae</taxon>
        <taxon>Streptophyta</taxon>
        <taxon>Embryophyta</taxon>
        <taxon>Tracheophyta</taxon>
        <taxon>Spermatophyta</taxon>
        <taxon>Magnoliopsida</taxon>
        <taxon>eudicotyledons</taxon>
        <taxon>Gunneridae</taxon>
        <taxon>Pentapetalae</taxon>
        <taxon>rosids</taxon>
        <taxon>fabids</taxon>
        <taxon>Fabales</taxon>
        <taxon>Fabaceae</taxon>
        <taxon>Papilionoideae</taxon>
        <taxon>50 kb inversion clade</taxon>
        <taxon>dalbergioids sensu lato</taxon>
        <taxon>Dalbergieae</taxon>
        <taxon>Pterocarpus clade</taxon>
        <taxon>Arachis</taxon>
    </lineage>
</organism>
<sequence length="141" mass="15954">MSSPCTLTFRRKRVVVSNKVQVPLKRMCSDKITLKFECSPLEALPLDILIKVVCGVEHEDLHRLFHVSKTIREAALVAKDLHFEYSTPRNNTFALYNPFDLDGNGLDEIEAPNKQLKKCKSRLSGGNLSLTLFPSMDEGDY</sequence>
<feature type="domain" description="F-box" evidence="1">
    <location>
        <begin position="38"/>
        <end position="86"/>
    </location>
</feature>
<dbReference type="PANTHER" id="PTHR34049:SF1">
    <property type="entry name" value="F-BOX PROTEIN SKIP27"/>
    <property type="match status" value="1"/>
</dbReference>
<reference evidence="2 3" key="1">
    <citation type="submission" date="2019-01" db="EMBL/GenBank/DDBJ databases">
        <title>Sequencing of cultivated peanut Arachis hypogaea provides insights into genome evolution and oil improvement.</title>
        <authorList>
            <person name="Chen X."/>
        </authorList>
    </citation>
    <scope>NUCLEOTIDE SEQUENCE [LARGE SCALE GENOMIC DNA]</scope>
    <source>
        <strain evidence="3">cv. Fuhuasheng</strain>
        <tissue evidence="2">Leaves</tissue>
    </source>
</reference>
<evidence type="ECO:0000313" key="3">
    <source>
        <dbReference type="Proteomes" id="UP000289738"/>
    </source>
</evidence>
<name>A0A445BBB0_ARAHY</name>
<gene>
    <name evidence="2" type="ORF">Ahy_A10g051020</name>
</gene>
<proteinExistence type="predicted"/>
<dbReference type="OrthoDB" id="786450at2759"/>
<dbReference type="EMBL" id="SDMP01000010">
    <property type="protein sequence ID" value="RYR35931.1"/>
    <property type="molecule type" value="Genomic_DNA"/>
</dbReference>
<accession>A0A445BBB0</accession>
<evidence type="ECO:0000313" key="2">
    <source>
        <dbReference type="EMBL" id="RYR35931.1"/>
    </source>
</evidence>
<dbReference type="InterPro" id="IPR045286">
    <property type="entry name" value="FBS1-like"/>
</dbReference>
<evidence type="ECO:0000259" key="1">
    <source>
        <dbReference type="PROSITE" id="PS50181"/>
    </source>
</evidence>
<dbReference type="AlphaFoldDB" id="A0A445BBB0"/>
<comment type="caution">
    <text evidence="2">The sequence shown here is derived from an EMBL/GenBank/DDBJ whole genome shotgun (WGS) entry which is preliminary data.</text>
</comment>
<protein>
    <recommendedName>
        <fullName evidence="1">F-box domain-containing protein</fullName>
    </recommendedName>
</protein>
<dbReference type="PROSITE" id="PS50181">
    <property type="entry name" value="FBOX"/>
    <property type="match status" value="1"/>
</dbReference>
<dbReference type="InterPro" id="IPR036047">
    <property type="entry name" value="F-box-like_dom_sf"/>
</dbReference>
<dbReference type="Proteomes" id="UP000289738">
    <property type="component" value="Chromosome A10"/>
</dbReference>
<dbReference type="PANTHER" id="PTHR34049">
    <property type="entry name" value="F-BOX PROTEIN SKIP27"/>
    <property type="match status" value="1"/>
</dbReference>